<dbReference type="OrthoDB" id="8234923at2"/>
<protein>
    <submittedName>
        <fullName evidence="3">Hydrogenase expression/formation protein</fullName>
    </submittedName>
</protein>
<evidence type="ECO:0000313" key="3">
    <source>
        <dbReference type="EMBL" id="KAA6187791.1"/>
    </source>
</evidence>
<name>A0A5M8FVD1_9GAMM</name>
<gene>
    <name evidence="3" type="ORF">F2Q65_00675</name>
</gene>
<dbReference type="Pfam" id="PF04809">
    <property type="entry name" value="HupH_C"/>
    <property type="match status" value="1"/>
</dbReference>
<evidence type="ECO:0000259" key="2">
    <source>
        <dbReference type="Pfam" id="PF04809"/>
    </source>
</evidence>
<accession>A0A5M8FVD1</accession>
<comment type="caution">
    <text evidence="3">The sequence shown here is derived from an EMBL/GenBank/DDBJ whole genome shotgun (WGS) entry which is preliminary data.</text>
</comment>
<comment type="similarity">
    <text evidence="1">Belongs to the HupH/HyaF family.</text>
</comment>
<dbReference type="RefSeq" id="WP_150089383.1">
    <property type="nucleotide sequence ID" value="NZ_JBFUOH010000011.1"/>
</dbReference>
<keyword evidence="4" id="KW-1185">Reference proteome</keyword>
<organism evidence="3 4">
    <name type="scientific">Thiohalocapsa marina</name>
    <dbReference type="NCBI Taxonomy" id="424902"/>
    <lineage>
        <taxon>Bacteria</taxon>
        <taxon>Pseudomonadati</taxon>
        <taxon>Pseudomonadota</taxon>
        <taxon>Gammaproteobacteria</taxon>
        <taxon>Chromatiales</taxon>
        <taxon>Chromatiaceae</taxon>
        <taxon>Thiohalocapsa</taxon>
    </lineage>
</organism>
<proteinExistence type="inferred from homology"/>
<evidence type="ECO:0000313" key="4">
    <source>
        <dbReference type="Proteomes" id="UP000322981"/>
    </source>
</evidence>
<evidence type="ECO:0000256" key="1">
    <source>
        <dbReference type="ARBA" id="ARBA00010832"/>
    </source>
</evidence>
<reference evidence="3 4" key="1">
    <citation type="submission" date="2019-09" db="EMBL/GenBank/DDBJ databases">
        <title>Whole-genome sequence of the purple sulfur bacterium Thiohalocapsa marina DSM 19078.</title>
        <authorList>
            <person name="Kyndt J.A."/>
            <person name="Meyer T.E."/>
        </authorList>
    </citation>
    <scope>NUCLEOTIDE SEQUENCE [LARGE SCALE GENOMIC DNA]</scope>
    <source>
        <strain evidence="3 4">DSM 19078</strain>
    </source>
</reference>
<sequence>MSGLDNIPIQVEPAPALARDFGNALPILGEIRHAVARLRHDGEPSCIDLGAMPFGPGDEARLMTLLGRGEVSATVTALGPTHVWETGYPGVWVVEYQNTEAQRVGLQIEIDEVPKILRTQPADLDDTLAALEARLREAAGRHPDGASDSQ</sequence>
<dbReference type="Proteomes" id="UP000322981">
    <property type="component" value="Unassembled WGS sequence"/>
</dbReference>
<dbReference type="InterPro" id="IPR038527">
    <property type="entry name" value="HupH_C_sf"/>
</dbReference>
<dbReference type="InterPro" id="IPR006894">
    <property type="entry name" value="HupH_Hydgase_express_prot_C"/>
</dbReference>
<dbReference type="AlphaFoldDB" id="A0A5M8FVD1"/>
<feature type="domain" description="HupH hydrogenase expression protein C-terminal" evidence="2">
    <location>
        <begin position="23"/>
        <end position="136"/>
    </location>
</feature>
<dbReference type="EMBL" id="VWXX01000001">
    <property type="protein sequence ID" value="KAA6187791.1"/>
    <property type="molecule type" value="Genomic_DNA"/>
</dbReference>
<dbReference type="Gene3D" id="3.30.1370.140">
    <property type="entry name" value="HupH hydrogenase expression protein, C-terminal domain"/>
    <property type="match status" value="1"/>
</dbReference>